<evidence type="ECO:0000256" key="3">
    <source>
        <dbReference type="ARBA" id="ARBA00023204"/>
    </source>
</evidence>
<dbReference type="InterPro" id="IPR005122">
    <property type="entry name" value="Uracil-DNA_glycosylase-like"/>
</dbReference>
<proteinExistence type="predicted"/>
<evidence type="ECO:0000313" key="6">
    <source>
        <dbReference type="Proteomes" id="UP001597343"/>
    </source>
</evidence>
<keyword evidence="3" id="KW-0234">DNA repair</keyword>
<dbReference type="GO" id="GO:0016798">
    <property type="term" value="F:hydrolase activity, acting on glycosyl bonds"/>
    <property type="evidence" value="ECO:0007669"/>
    <property type="project" value="UniProtKB-KW"/>
</dbReference>
<feature type="domain" description="Uracil-DNA glycosylase-like" evidence="4">
    <location>
        <begin position="15"/>
        <end position="164"/>
    </location>
</feature>
<dbReference type="PANTHER" id="PTHR12159">
    <property type="entry name" value="G/T AND G/U MISMATCH-SPECIFIC DNA GLYCOSYLASE"/>
    <property type="match status" value="1"/>
</dbReference>
<keyword evidence="1" id="KW-0227">DNA damage</keyword>
<keyword evidence="6" id="KW-1185">Reference proteome</keyword>
<dbReference type="SUPFAM" id="SSF52141">
    <property type="entry name" value="Uracil-DNA glycosylase-like"/>
    <property type="match status" value="1"/>
</dbReference>
<dbReference type="CDD" id="cd10028">
    <property type="entry name" value="UDG-F2_TDG_MUG"/>
    <property type="match status" value="1"/>
</dbReference>
<evidence type="ECO:0000256" key="1">
    <source>
        <dbReference type="ARBA" id="ARBA00022763"/>
    </source>
</evidence>
<dbReference type="Pfam" id="PF03167">
    <property type="entry name" value="UDG"/>
    <property type="match status" value="1"/>
</dbReference>
<dbReference type="EMBL" id="JBHUIO010000005">
    <property type="protein sequence ID" value="MFD2169531.1"/>
    <property type="molecule type" value="Genomic_DNA"/>
</dbReference>
<protein>
    <submittedName>
        <fullName evidence="5">Mismatch-specific DNA-glycosylase</fullName>
        <ecNumber evidence="5">3.2.2.-</ecNumber>
    </submittedName>
</protein>
<dbReference type="PANTHER" id="PTHR12159:SF9">
    <property type="entry name" value="G_T MISMATCH-SPECIFIC THYMINE DNA GLYCOSYLASE"/>
    <property type="match status" value="1"/>
</dbReference>
<evidence type="ECO:0000256" key="2">
    <source>
        <dbReference type="ARBA" id="ARBA00022801"/>
    </source>
</evidence>
<dbReference type="Proteomes" id="UP001597343">
    <property type="component" value="Unassembled WGS sequence"/>
</dbReference>
<dbReference type="RefSeq" id="WP_386044759.1">
    <property type="nucleotide sequence ID" value="NZ_JBHUIO010000005.1"/>
</dbReference>
<organism evidence="5 6">
    <name type="scientific">Tumebacillus lipolyticus</name>
    <dbReference type="NCBI Taxonomy" id="1280370"/>
    <lineage>
        <taxon>Bacteria</taxon>
        <taxon>Bacillati</taxon>
        <taxon>Bacillota</taxon>
        <taxon>Bacilli</taxon>
        <taxon>Bacillales</taxon>
        <taxon>Alicyclobacillaceae</taxon>
        <taxon>Tumebacillus</taxon>
    </lineage>
</organism>
<keyword evidence="2 5" id="KW-0378">Hydrolase</keyword>
<comment type="caution">
    <text evidence="5">The sequence shown here is derived from an EMBL/GenBank/DDBJ whole genome shotgun (WGS) entry which is preliminary data.</text>
</comment>
<dbReference type="InterPro" id="IPR015637">
    <property type="entry name" value="MUG/TDG"/>
</dbReference>
<evidence type="ECO:0000313" key="5">
    <source>
        <dbReference type="EMBL" id="MFD2169531.1"/>
    </source>
</evidence>
<gene>
    <name evidence="5" type="ORF">ACFSOY_05945</name>
</gene>
<keyword evidence="5" id="KW-0326">Glycosidase</keyword>
<accession>A0ABW4ZVR3</accession>
<name>A0ABW4ZVR3_9BACL</name>
<reference evidence="6" key="1">
    <citation type="journal article" date="2019" name="Int. J. Syst. Evol. Microbiol.">
        <title>The Global Catalogue of Microorganisms (GCM) 10K type strain sequencing project: providing services to taxonomists for standard genome sequencing and annotation.</title>
        <authorList>
            <consortium name="The Broad Institute Genomics Platform"/>
            <consortium name="The Broad Institute Genome Sequencing Center for Infectious Disease"/>
            <person name="Wu L."/>
            <person name="Ma J."/>
        </authorList>
    </citation>
    <scope>NUCLEOTIDE SEQUENCE [LARGE SCALE GENOMIC DNA]</scope>
    <source>
        <strain evidence="6">CGMCC 1.13574</strain>
    </source>
</reference>
<dbReference type="InterPro" id="IPR036895">
    <property type="entry name" value="Uracil-DNA_glycosylase-like_sf"/>
</dbReference>
<sequence length="172" mass="19633">MTDNHSFQVLPDSIAFGLRVLFIGYNPSLTSGEIGHNYAGRGNRFWRLLHDAGLTDYQVKPTEDRELLSIGYGFTNIVSRPTRRADEISRKEYAEGRIRLRDLIAEYRPKVACFVGKGVYEEYNGHRNIPWGVQPDSAVHGVIDFVAPSSSGLVRMKYEEILEIYKLLRQII</sequence>
<dbReference type="Gene3D" id="3.40.470.10">
    <property type="entry name" value="Uracil-DNA glycosylase-like domain"/>
    <property type="match status" value="1"/>
</dbReference>
<dbReference type="EC" id="3.2.2.-" evidence="5"/>
<evidence type="ECO:0000259" key="4">
    <source>
        <dbReference type="Pfam" id="PF03167"/>
    </source>
</evidence>